<proteinExistence type="predicted"/>
<keyword evidence="4" id="KW-1185">Reference proteome</keyword>
<feature type="region of interest" description="Disordered" evidence="1">
    <location>
        <begin position="27"/>
        <end position="58"/>
    </location>
</feature>
<dbReference type="EMBL" id="JAASQV010000004">
    <property type="protein sequence ID" value="NIJ66614.1"/>
    <property type="molecule type" value="Genomic_DNA"/>
</dbReference>
<accession>A0A7X5ZX97</accession>
<protein>
    <submittedName>
        <fullName evidence="3">Uncharacterized protein</fullName>
    </submittedName>
</protein>
<name>A0A7X5ZX97_9SPHN</name>
<feature type="compositionally biased region" description="Low complexity" evidence="1">
    <location>
        <begin position="27"/>
        <end position="40"/>
    </location>
</feature>
<gene>
    <name evidence="3" type="ORF">FHR20_003590</name>
</gene>
<dbReference type="AlphaFoldDB" id="A0A7X5ZX97"/>
<feature type="signal peptide" evidence="2">
    <location>
        <begin position="1"/>
        <end position="21"/>
    </location>
</feature>
<organism evidence="3 4">
    <name type="scientific">Sphingomonas leidyi</name>
    <dbReference type="NCBI Taxonomy" id="68569"/>
    <lineage>
        <taxon>Bacteria</taxon>
        <taxon>Pseudomonadati</taxon>
        <taxon>Pseudomonadota</taxon>
        <taxon>Alphaproteobacteria</taxon>
        <taxon>Sphingomonadales</taxon>
        <taxon>Sphingomonadaceae</taxon>
        <taxon>Sphingomonas</taxon>
    </lineage>
</organism>
<keyword evidence="2" id="KW-0732">Signal</keyword>
<dbReference type="Proteomes" id="UP000564677">
    <property type="component" value="Unassembled WGS sequence"/>
</dbReference>
<evidence type="ECO:0000313" key="4">
    <source>
        <dbReference type="Proteomes" id="UP000564677"/>
    </source>
</evidence>
<feature type="region of interest" description="Disordered" evidence="1">
    <location>
        <begin position="94"/>
        <end position="113"/>
    </location>
</feature>
<evidence type="ECO:0000256" key="2">
    <source>
        <dbReference type="SAM" id="SignalP"/>
    </source>
</evidence>
<feature type="chain" id="PRO_5031497156" evidence="2">
    <location>
        <begin position="22"/>
        <end position="113"/>
    </location>
</feature>
<evidence type="ECO:0000256" key="1">
    <source>
        <dbReference type="SAM" id="MobiDB-lite"/>
    </source>
</evidence>
<evidence type="ECO:0000313" key="3">
    <source>
        <dbReference type="EMBL" id="NIJ66614.1"/>
    </source>
</evidence>
<feature type="compositionally biased region" description="Low complexity" evidence="1">
    <location>
        <begin position="95"/>
        <end position="107"/>
    </location>
</feature>
<dbReference type="RefSeq" id="WP_167300953.1">
    <property type="nucleotide sequence ID" value="NZ_JAASQV010000004.1"/>
</dbReference>
<reference evidence="3 4" key="1">
    <citation type="submission" date="2020-03" db="EMBL/GenBank/DDBJ databases">
        <title>Genomic Encyclopedia of Type Strains, Phase IV (KMG-IV): sequencing the most valuable type-strain genomes for metagenomic binning, comparative biology and taxonomic classification.</title>
        <authorList>
            <person name="Goeker M."/>
        </authorList>
    </citation>
    <scope>NUCLEOTIDE SEQUENCE [LARGE SCALE GENOMIC DNA]</scope>
    <source>
        <strain evidence="3 4">DSM 4733</strain>
    </source>
</reference>
<comment type="caution">
    <text evidence="3">The sequence shown here is derived from an EMBL/GenBank/DDBJ whole genome shotgun (WGS) entry which is preliminary data.</text>
</comment>
<sequence>MRKIVAAASCAAILFAIPAQAGVQDVPQAAPAASADAGQATPECKPKKKKKKGGLGLGGVLRAARNSGLIGGIAGRVGGDAYLAHSAASTAIDVAASQPASPSQDSSGEGSGC</sequence>